<dbReference type="InParanoid" id="F4P0U5"/>
<dbReference type="HOGENOM" id="CLU_3142784_0_0_1"/>
<proteinExistence type="predicted"/>
<organism evidence="2 3">
    <name type="scientific">Batrachochytrium dendrobatidis (strain JAM81 / FGSC 10211)</name>
    <name type="common">Frog chytrid fungus</name>
    <dbReference type="NCBI Taxonomy" id="684364"/>
    <lineage>
        <taxon>Eukaryota</taxon>
        <taxon>Fungi</taxon>
        <taxon>Fungi incertae sedis</taxon>
        <taxon>Chytridiomycota</taxon>
        <taxon>Chytridiomycota incertae sedis</taxon>
        <taxon>Chytridiomycetes</taxon>
        <taxon>Rhizophydiales</taxon>
        <taxon>Rhizophydiales incertae sedis</taxon>
        <taxon>Batrachochytrium</taxon>
    </lineage>
</organism>
<dbReference type="EMBL" id="GL882882">
    <property type="protein sequence ID" value="EGF81653.1"/>
    <property type="molecule type" value="Genomic_DNA"/>
</dbReference>
<dbReference type="RefSeq" id="XP_006678278.1">
    <property type="nucleotide sequence ID" value="XM_006678215.1"/>
</dbReference>
<feature type="compositionally biased region" description="Low complexity" evidence="1">
    <location>
        <begin position="22"/>
        <end position="33"/>
    </location>
</feature>
<keyword evidence="3" id="KW-1185">Reference proteome</keyword>
<evidence type="ECO:0000313" key="2">
    <source>
        <dbReference type="EMBL" id="EGF81653.1"/>
    </source>
</evidence>
<protein>
    <submittedName>
        <fullName evidence="2">Uncharacterized protein</fullName>
    </submittedName>
</protein>
<dbReference type="AlphaFoldDB" id="F4P0U5"/>
<evidence type="ECO:0000256" key="1">
    <source>
        <dbReference type="SAM" id="MobiDB-lite"/>
    </source>
</evidence>
<reference evidence="2 3" key="1">
    <citation type="submission" date="2009-12" db="EMBL/GenBank/DDBJ databases">
        <title>The draft genome of Batrachochytrium dendrobatidis.</title>
        <authorList>
            <consortium name="US DOE Joint Genome Institute (JGI-PGF)"/>
            <person name="Kuo A."/>
            <person name="Salamov A."/>
            <person name="Schmutz J."/>
            <person name="Lucas S."/>
            <person name="Pitluck S."/>
            <person name="Rosenblum E."/>
            <person name="Stajich J."/>
            <person name="Eisen M."/>
            <person name="Grigoriev I.V."/>
        </authorList>
    </citation>
    <scope>NUCLEOTIDE SEQUENCE [LARGE SCALE GENOMIC DNA]</scope>
    <source>
        <strain evidence="3">JAM81 / FGSC 10211</strain>
    </source>
</reference>
<name>F4P0U5_BATDJ</name>
<evidence type="ECO:0000313" key="3">
    <source>
        <dbReference type="Proteomes" id="UP000007241"/>
    </source>
</evidence>
<accession>F4P0U5</accession>
<sequence length="49" mass="5168">MSPFSSLLTIRSKSDLTHSSVSPTASISDTDSTTRITFADGSSTSLIEM</sequence>
<dbReference type="Proteomes" id="UP000007241">
    <property type="component" value="Unassembled WGS sequence"/>
</dbReference>
<dbReference type="GeneID" id="18242849"/>
<gene>
    <name evidence="2" type="ORF">BATDEDRAFT_87643</name>
</gene>
<feature type="region of interest" description="Disordered" evidence="1">
    <location>
        <begin position="14"/>
        <end position="33"/>
    </location>
</feature>